<evidence type="ECO:0000313" key="7">
    <source>
        <dbReference type="EMBL" id="NEU75688.1"/>
    </source>
</evidence>
<dbReference type="SUPFAM" id="SSF50978">
    <property type="entry name" value="WD40 repeat-like"/>
    <property type="match status" value="1"/>
</dbReference>
<dbReference type="InterPro" id="IPR000719">
    <property type="entry name" value="Prot_kinase_dom"/>
</dbReference>
<evidence type="ECO:0000256" key="3">
    <source>
        <dbReference type="PROSITE-ProRule" id="PRU00221"/>
    </source>
</evidence>
<dbReference type="Pfam" id="PF00069">
    <property type="entry name" value="Pkinase"/>
    <property type="match status" value="1"/>
</dbReference>
<dbReference type="PANTHER" id="PTHR22847:SF637">
    <property type="entry name" value="WD REPEAT DOMAIN 5B"/>
    <property type="match status" value="1"/>
</dbReference>
<feature type="repeat" description="WD" evidence="3">
    <location>
        <begin position="387"/>
        <end position="428"/>
    </location>
</feature>
<dbReference type="PANTHER" id="PTHR22847">
    <property type="entry name" value="WD40 REPEAT PROTEIN"/>
    <property type="match status" value="1"/>
</dbReference>
<proteinExistence type="predicted"/>
<dbReference type="CDD" id="cd00200">
    <property type="entry name" value="WD40"/>
    <property type="match status" value="1"/>
</dbReference>
<dbReference type="InterPro" id="IPR015943">
    <property type="entry name" value="WD40/YVTN_repeat-like_dom_sf"/>
</dbReference>
<keyword evidence="4" id="KW-0547">Nucleotide-binding</keyword>
<evidence type="ECO:0000256" key="4">
    <source>
        <dbReference type="PROSITE-ProRule" id="PRU10141"/>
    </source>
</evidence>
<dbReference type="Gene3D" id="2.130.10.10">
    <property type="entry name" value="YVTN repeat-like/Quinoprotein amine dehydrogenase"/>
    <property type="match status" value="4"/>
</dbReference>
<gene>
    <name evidence="7" type="ORF">PI95_024790</name>
</gene>
<dbReference type="SMART" id="SM00220">
    <property type="entry name" value="S_TKc"/>
    <property type="match status" value="1"/>
</dbReference>
<dbReference type="Proteomes" id="UP000031549">
    <property type="component" value="Unassembled WGS sequence"/>
</dbReference>
<dbReference type="PROSITE" id="PS00678">
    <property type="entry name" value="WD_REPEATS_1"/>
    <property type="match status" value="6"/>
</dbReference>
<dbReference type="RefSeq" id="WP_039737741.1">
    <property type="nucleotide sequence ID" value="NZ_JTCM02000078.1"/>
</dbReference>
<feature type="domain" description="Protein kinase" evidence="6">
    <location>
        <begin position="34"/>
        <end position="304"/>
    </location>
</feature>
<keyword evidence="7" id="KW-0418">Kinase</keyword>
<feature type="compositionally biased region" description="Pro residues" evidence="5">
    <location>
        <begin position="309"/>
        <end position="326"/>
    </location>
</feature>
<evidence type="ECO:0000259" key="6">
    <source>
        <dbReference type="PROSITE" id="PS50011"/>
    </source>
</evidence>
<dbReference type="PRINTS" id="PR00320">
    <property type="entry name" value="GPROTEINBRPT"/>
</dbReference>
<dbReference type="GO" id="GO:0004672">
    <property type="term" value="F:protein kinase activity"/>
    <property type="evidence" value="ECO:0007669"/>
    <property type="project" value="InterPro"/>
</dbReference>
<dbReference type="PROSITE" id="PS50082">
    <property type="entry name" value="WD_REPEATS_2"/>
    <property type="match status" value="7"/>
</dbReference>
<feature type="repeat" description="WD" evidence="3">
    <location>
        <begin position="345"/>
        <end position="386"/>
    </location>
</feature>
<dbReference type="CDD" id="cd14014">
    <property type="entry name" value="STKc_PknB_like"/>
    <property type="match status" value="1"/>
</dbReference>
<dbReference type="Pfam" id="PF00400">
    <property type="entry name" value="WD40"/>
    <property type="match status" value="7"/>
</dbReference>
<dbReference type="Gene3D" id="3.30.200.20">
    <property type="entry name" value="Phosphorylase Kinase, domain 1"/>
    <property type="match status" value="1"/>
</dbReference>
<dbReference type="PROSITE" id="PS50011">
    <property type="entry name" value="PROTEIN_KINASE_DOM"/>
    <property type="match status" value="1"/>
</dbReference>
<organism evidence="7 8">
    <name type="scientific">Hassallia byssoidea VB512170</name>
    <dbReference type="NCBI Taxonomy" id="1304833"/>
    <lineage>
        <taxon>Bacteria</taxon>
        <taxon>Bacillati</taxon>
        <taxon>Cyanobacteriota</taxon>
        <taxon>Cyanophyceae</taxon>
        <taxon>Nostocales</taxon>
        <taxon>Tolypothrichaceae</taxon>
        <taxon>Hassallia</taxon>
    </lineage>
</organism>
<keyword evidence="2" id="KW-0677">Repeat</keyword>
<dbReference type="Gene3D" id="1.10.510.10">
    <property type="entry name" value="Transferase(Phosphotransferase) domain 1"/>
    <property type="match status" value="1"/>
</dbReference>
<evidence type="ECO:0000256" key="1">
    <source>
        <dbReference type="ARBA" id="ARBA00022574"/>
    </source>
</evidence>
<comment type="caution">
    <text evidence="7">The sequence shown here is derived from an EMBL/GenBank/DDBJ whole genome shotgun (WGS) entry which is preliminary data.</text>
</comment>
<feature type="repeat" description="WD" evidence="3">
    <location>
        <begin position="555"/>
        <end position="596"/>
    </location>
</feature>
<keyword evidence="4" id="KW-0067">ATP-binding</keyword>
<dbReference type="NCBIfam" id="NF045510">
    <property type="entry name" value="4Cys_prefix_kin"/>
    <property type="match status" value="1"/>
</dbReference>
<dbReference type="PROSITE" id="PS00107">
    <property type="entry name" value="PROTEIN_KINASE_ATP"/>
    <property type="match status" value="1"/>
</dbReference>
<dbReference type="SMART" id="SM00320">
    <property type="entry name" value="WD40"/>
    <property type="match status" value="7"/>
</dbReference>
<dbReference type="InterPro" id="IPR001680">
    <property type="entry name" value="WD40_rpt"/>
</dbReference>
<dbReference type="EMBL" id="JTCM02000078">
    <property type="protein sequence ID" value="NEU75688.1"/>
    <property type="molecule type" value="Genomic_DNA"/>
</dbReference>
<keyword evidence="1 3" id="KW-0853">WD repeat</keyword>
<evidence type="ECO:0000256" key="2">
    <source>
        <dbReference type="ARBA" id="ARBA00022737"/>
    </source>
</evidence>
<name>A0A846HFG8_9CYAN</name>
<dbReference type="GO" id="GO:0005524">
    <property type="term" value="F:ATP binding"/>
    <property type="evidence" value="ECO:0007669"/>
    <property type="project" value="UniProtKB-UniRule"/>
</dbReference>
<dbReference type="InterPro" id="IPR020472">
    <property type="entry name" value="WD40_PAC1"/>
</dbReference>
<dbReference type="InterPro" id="IPR036322">
    <property type="entry name" value="WD40_repeat_dom_sf"/>
</dbReference>
<dbReference type="InterPro" id="IPR019775">
    <property type="entry name" value="WD40_repeat_CS"/>
</dbReference>
<dbReference type="SUPFAM" id="SSF56112">
    <property type="entry name" value="Protein kinase-like (PK-like)"/>
    <property type="match status" value="1"/>
</dbReference>
<sequence>MIYCLNPNCQKPQNPDATKFCLTCGSQLLLKNQYQAIQPIGEGGFGRTFLAVDAYRLNARCVIKQFFPSPEIQGNSQAMTKATELFEQEARQLLQLGEQHPQIPTLFAYFEQDKRLYLVQQFIDGQDLSQELAQRGAFSESQIRELLHDLLPVLQFVHQQQVIHRDIKPTNILRRQIDGKLILIDFGVAKQLIDTALTKTGTKAGTQGYAAIEQLRSGKAYPASDLYSLGVTCIHLLTQVEVDELYDPLEGKWLWREHLRQKGKDVSTQLAEVLDKLLKDYVKERYQSANEVLAALKQVTTPTAKSNPTPKPAPIIVSPPPPPKPAPKIVSLRPKPRNWRLVHTLQGHSDLVRAVAISPDGETLASGSNDNTIKLWNLPTGQIIRTLQWHSDWVCSLAISPDGITLASGSADRNIKLWNLATGWEMSNLDRHSNSVRSVAISPDGVILASGSCDNTIKVWNLATGQQIRTLQGHSYPVNSVAISPDSNIVASGSVDRTIKLWNLATGKEIRTIRGHSAWVYSVAFSPDGVTLASSCVDNTIKLWNITTKQEIRTLTEHSDSVRSVAFNPDGATLASGSNDNSIKLWNLANGQEICTLKEHSESVYSVAFSPDGMTLASGSLDKTINIWRCD</sequence>
<reference evidence="7 8" key="1">
    <citation type="journal article" date="2015" name="Genome Announc.">
        <title>Draft Genome Sequence of Cyanobacterium Hassallia byssoidea Strain VB512170, Isolated from Monuments in India.</title>
        <authorList>
            <person name="Singh D."/>
            <person name="Chandrababunaidu M.M."/>
            <person name="Panda A."/>
            <person name="Sen D."/>
            <person name="Bhattacharyya S."/>
            <person name="Adhikary S.P."/>
            <person name="Tripathy S."/>
        </authorList>
    </citation>
    <scope>NUCLEOTIDE SEQUENCE [LARGE SCALE GENOMIC DNA]</scope>
    <source>
        <strain evidence="7 8">VB512170</strain>
    </source>
</reference>
<feature type="repeat" description="WD" evidence="3">
    <location>
        <begin position="513"/>
        <end position="554"/>
    </location>
</feature>
<evidence type="ECO:0000256" key="5">
    <source>
        <dbReference type="SAM" id="MobiDB-lite"/>
    </source>
</evidence>
<feature type="repeat" description="WD" evidence="3">
    <location>
        <begin position="471"/>
        <end position="512"/>
    </location>
</feature>
<accession>A0A846HFG8</accession>
<feature type="repeat" description="WD" evidence="3">
    <location>
        <begin position="429"/>
        <end position="470"/>
    </location>
</feature>
<feature type="repeat" description="WD" evidence="3">
    <location>
        <begin position="597"/>
        <end position="631"/>
    </location>
</feature>
<keyword evidence="7" id="KW-0808">Transferase</keyword>
<keyword evidence="8" id="KW-1185">Reference proteome</keyword>
<evidence type="ECO:0000313" key="8">
    <source>
        <dbReference type="Proteomes" id="UP000031549"/>
    </source>
</evidence>
<dbReference type="InterPro" id="IPR017441">
    <property type="entry name" value="Protein_kinase_ATP_BS"/>
</dbReference>
<dbReference type="InterPro" id="IPR011009">
    <property type="entry name" value="Kinase-like_dom_sf"/>
</dbReference>
<dbReference type="PROSITE" id="PS50294">
    <property type="entry name" value="WD_REPEATS_REGION"/>
    <property type="match status" value="7"/>
</dbReference>
<dbReference type="AlphaFoldDB" id="A0A846HFG8"/>
<feature type="binding site" evidence="4">
    <location>
        <position position="64"/>
    </location>
    <ligand>
        <name>ATP</name>
        <dbReference type="ChEBI" id="CHEBI:30616"/>
    </ligand>
</feature>
<feature type="region of interest" description="Disordered" evidence="5">
    <location>
        <begin position="302"/>
        <end position="326"/>
    </location>
</feature>
<protein>
    <submittedName>
        <fullName evidence="7">Protein kinase</fullName>
    </submittedName>
</protein>